<evidence type="ECO:0000313" key="2">
    <source>
        <dbReference type="Proteomes" id="UP001060085"/>
    </source>
</evidence>
<protein>
    <submittedName>
        <fullName evidence="1">Uncharacterized protein</fullName>
    </submittedName>
</protein>
<keyword evidence="2" id="KW-1185">Reference proteome</keyword>
<proteinExistence type="predicted"/>
<reference evidence="2" key="1">
    <citation type="journal article" date="2023" name="Nat. Plants">
        <title>Single-cell RNA sequencing provides a high-resolution roadmap for understanding the multicellular compartmentation of specialized metabolism.</title>
        <authorList>
            <person name="Sun S."/>
            <person name="Shen X."/>
            <person name="Li Y."/>
            <person name="Li Y."/>
            <person name="Wang S."/>
            <person name="Li R."/>
            <person name="Zhang H."/>
            <person name="Shen G."/>
            <person name="Guo B."/>
            <person name="Wei J."/>
            <person name="Xu J."/>
            <person name="St-Pierre B."/>
            <person name="Chen S."/>
            <person name="Sun C."/>
        </authorList>
    </citation>
    <scope>NUCLEOTIDE SEQUENCE [LARGE SCALE GENOMIC DNA]</scope>
</reference>
<gene>
    <name evidence="1" type="ORF">M9H77_25258</name>
</gene>
<organism evidence="1 2">
    <name type="scientific">Catharanthus roseus</name>
    <name type="common">Madagascar periwinkle</name>
    <name type="synonym">Vinca rosea</name>
    <dbReference type="NCBI Taxonomy" id="4058"/>
    <lineage>
        <taxon>Eukaryota</taxon>
        <taxon>Viridiplantae</taxon>
        <taxon>Streptophyta</taxon>
        <taxon>Embryophyta</taxon>
        <taxon>Tracheophyta</taxon>
        <taxon>Spermatophyta</taxon>
        <taxon>Magnoliopsida</taxon>
        <taxon>eudicotyledons</taxon>
        <taxon>Gunneridae</taxon>
        <taxon>Pentapetalae</taxon>
        <taxon>asterids</taxon>
        <taxon>lamiids</taxon>
        <taxon>Gentianales</taxon>
        <taxon>Apocynaceae</taxon>
        <taxon>Rauvolfioideae</taxon>
        <taxon>Vinceae</taxon>
        <taxon>Catharanthinae</taxon>
        <taxon>Catharanthus</taxon>
    </lineage>
</organism>
<dbReference type="Proteomes" id="UP001060085">
    <property type="component" value="Linkage Group LG06"/>
</dbReference>
<dbReference type="EMBL" id="CM044706">
    <property type="protein sequence ID" value="KAI5656465.1"/>
    <property type="molecule type" value="Genomic_DNA"/>
</dbReference>
<evidence type="ECO:0000313" key="1">
    <source>
        <dbReference type="EMBL" id="KAI5656465.1"/>
    </source>
</evidence>
<accession>A0ACC0A890</accession>
<sequence>MLCFYGIFQSDVNTPLSLMEQYFSELGMTKEDCQEIRWIDNYAYQYDLLLELTTEFLLNRVNPFLELSPYFKGRSDVVQKPIPEIGLGEIWDLLSQRNLGESSMEWTLFGGKMNEISMSNIPFPHRAGTSFLVVNIASRNSLNTTLARRSISWSRQLYKTIGKYIPNAPSNPRSAYVNYCDFYMGTNNRNEYTNVGRARIWGAHYFKSNFDKRVKVNTMVDPQNFFHFEQSIPLYQQEKVKGKRKKCLSFHV</sequence>
<name>A0ACC0A890_CATRO</name>
<comment type="caution">
    <text evidence="1">The sequence shown here is derived from an EMBL/GenBank/DDBJ whole genome shotgun (WGS) entry which is preliminary data.</text>
</comment>